<evidence type="ECO:0000313" key="1">
    <source>
        <dbReference type="EMBL" id="OGY64259.1"/>
    </source>
</evidence>
<name>A0A1G1ZIK1_9BACT</name>
<accession>A0A1G1ZIK1</accession>
<dbReference type="EMBL" id="MHJG01000006">
    <property type="protein sequence ID" value="OGY64259.1"/>
    <property type="molecule type" value="Genomic_DNA"/>
</dbReference>
<organism evidence="1 2">
    <name type="scientific">Candidatus Harrisonbacteria bacterium RIFCSPHIGHO2_02_FULL_42_16</name>
    <dbReference type="NCBI Taxonomy" id="1798404"/>
    <lineage>
        <taxon>Bacteria</taxon>
        <taxon>Candidatus Harrisoniibacteriota</taxon>
    </lineage>
</organism>
<dbReference type="AlphaFoldDB" id="A0A1G1ZIK1"/>
<protein>
    <submittedName>
        <fullName evidence="1">Uncharacterized protein</fullName>
    </submittedName>
</protein>
<dbReference type="STRING" id="1798404.A3B92_02985"/>
<evidence type="ECO:0000313" key="2">
    <source>
        <dbReference type="Proteomes" id="UP000177960"/>
    </source>
</evidence>
<sequence>MSKQAILEKIEQRIKVVGGRQPAVTLSLQDWQLVEDMILELSSSKLLKSIEKSRKDYENKKGIVYQPKVF</sequence>
<reference evidence="1 2" key="1">
    <citation type="journal article" date="2016" name="Nat. Commun.">
        <title>Thousands of microbial genomes shed light on interconnected biogeochemical processes in an aquifer system.</title>
        <authorList>
            <person name="Anantharaman K."/>
            <person name="Brown C.T."/>
            <person name="Hug L.A."/>
            <person name="Sharon I."/>
            <person name="Castelle C.J."/>
            <person name="Probst A.J."/>
            <person name="Thomas B.C."/>
            <person name="Singh A."/>
            <person name="Wilkins M.J."/>
            <person name="Karaoz U."/>
            <person name="Brodie E.L."/>
            <person name="Williams K.H."/>
            <person name="Hubbard S.S."/>
            <person name="Banfield J.F."/>
        </authorList>
    </citation>
    <scope>NUCLEOTIDE SEQUENCE [LARGE SCALE GENOMIC DNA]</scope>
</reference>
<comment type="caution">
    <text evidence="1">The sequence shown here is derived from an EMBL/GenBank/DDBJ whole genome shotgun (WGS) entry which is preliminary data.</text>
</comment>
<gene>
    <name evidence="1" type="ORF">A3B92_02985</name>
</gene>
<proteinExistence type="predicted"/>
<dbReference type="Proteomes" id="UP000177960">
    <property type="component" value="Unassembled WGS sequence"/>
</dbReference>